<dbReference type="PANTHER" id="PTHR34846">
    <property type="entry name" value="4-CARBOXYMUCONOLACTONE DECARBOXYLASE FAMILY PROTEIN (AFU_ORTHOLOGUE AFUA_6G11590)"/>
    <property type="match status" value="1"/>
</dbReference>
<sequence length="188" mass="20957">MRMLTPLPAEEWDDQAREALASTVPPERRRPDKAGNALSTLVHHPVLAGAFLPFNTYLQKDSTLPERLRELVILRTAFHHGCVYEWGHHSAMARQVGLTEGDVASTQTGSAADEFDQTVLEAVDELYSGSRISAPTWERLGRRLDDRQRMDLMFTVGGYSTLAFALNTFDVPLEDGAGTDEFYASMEN</sequence>
<dbReference type="Pfam" id="PF02627">
    <property type="entry name" value="CMD"/>
    <property type="match status" value="1"/>
</dbReference>
<evidence type="ECO:0000259" key="1">
    <source>
        <dbReference type="Pfam" id="PF02627"/>
    </source>
</evidence>
<dbReference type="PANTHER" id="PTHR34846:SF5">
    <property type="entry name" value="CARBOXYMUCONOLACTONE DECARBOXYLASE-LIKE DOMAIN-CONTAINING PROTEIN"/>
    <property type="match status" value="1"/>
</dbReference>
<keyword evidence="3" id="KW-1185">Reference proteome</keyword>
<name>A0A6N4UU96_9MYCO</name>
<evidence type="ECO:0000313" key="2">
    <source>
        <dbReference type="EMBL" id="BBX28626.1"/>
    </source>
</evidence>
<feature type="domain" description="Carboxymuconolactone decarboxylase-like" evidence="1">
    <location>
        <begin position="47"/>
        <end position="123"/>
    </location>
</feature>
<organism evidence="2 3">
    <name type="scientific">Mycolicibacterium alvei</name>
    <dbReference type="NCBI Taxonomy" id="67081"/>
    <lineage>
        <taxon>Bacteria</taxon>
        <taxon>Bacillati</taxon>
        <taxon>Actinomycetota</taxon>
        <taxon>Actinomycetes</taxon>
        <taxon>Mycobacteriales</taxon>
        <taxon>Mycobacteriaceae</taxon>
        <taxon>Mycolicibacterium</taxon>
    </lineage>
</organism>
<dbReference type="KEGG" id="malv:MALV_37510"/>
<dbReference type="EMBL" id="AP022565">
    <property type="protein sequence ID" value="BBX28626.1"/>
    <property type="molecule type" value="Genomic_DNA"/>
</dbReference>
<dbReference type="SUPFAM" id="SSF69118">
    <property type="entry name" value="AhpD-like"/>
    <property type="match status" value="1"/>
</dbReference>
<gene>
    <name evidence="2" type="ORF">MALV_37510</name>
</gene>
<dbReference type="Gene3D" id="1.20.1290.10">
    <property type="entry name" value="AhpD-like"/>
    <property type="match status" value="1"/>
</dbReference>
<proteinExistence type="predicted"/>
<reference evidence="2 3" key="1">
    <citation type="journal article" date="2019" name="Emerg. Microbes Infect.">
        <title>Comprehensive subspecies identification of 175 nontuberculous mycobacteria species based on 7547 genomic profiles.</title>
        <authorList>
            <person name="Matsumoto Y."/>
            <person name="Kinjo T."/>
            <person name="Motooka D."/>
            <person name="Nabeya D."/>
            <person name="Jung N."/>
            <person name="Uechi K."/>
            <person name="Horii T."/>
            <person name="Iida T."/>
            <person name="Fujita J."/>
            <person name="Nakamura S."/>
        </authorList>
    </citation>
    <scope>NUCLEOTIDE SEQUENCE [LARGE SCALE GENOMIC DNA]</scope>
    <source>
        <strain evidence="2 3">JCM 12272</strain>
    </source>
</reference>
<protein>
    <submittedName>
        <fullName evidence="2">Carboxymuconolactone decarboxylase</fullName>
    </submittedName>
</protein>
<dbReference type="GO" id="GO:0051920">
    <property type="term" value="F:peroxiredoxin activity"/>
    <property type="evidence" value="ECO:0007669"/>
    <property type="project" value="InterPro"/>
</dbReference>
<dbReference type="Proteomes" id="UP000466906">
    <property type="component" value="Chromosome"/>
</dbReference>
<accession>A0A6N4UU96</accession>
<evidence type="ECO:0000313" key="3">
    <source>
        <dbReference type="Proteomes" id="UP000466906"/>
    </source>
</evidence>
<dbReference type="AlphaFoldDB" id="A0A6N4UU96"/>
<dbReference type="InterPro" id="IPR029032">
    <property type="entry name" value="AhpD-like"/>
</dbReference>
<dbReference type="InterPro" id="IPR003779">
    <property type="entry name" value="CMD-like"/>
</dbReference>